<dbReference type="EMBL" id="JBBPEH010000002">
    <property type="protein sequence ID" value="KAK7542430.1"/>
    <property type="molecule type" value="Genomic_DNA"/>
</dbReference>
<gene>
    <name evidence="8" type="ORF">J3D65DRAFT_613767</name>
</gene>
<sequence>MPIPESEAYLKRKPTVPPSFQGVSFDDDEGIKKAQDAIIREQWVKLMMARLVREEMGKCYRREGVNHLQNCGHLRERYFELMKHCKIKGYLWEMKHLPPEGYKYPGDPRN</sequence>
<comment type="subcellular location">
    <subcellularLocation>
        <location evidence="1">Mitochondrion inner membrane</location>
        <topology evidence="1">Peripheral membrane protein</topology>
        <orientation evidence="1">Matrix side</orientation>
    </subcellularLocation>
</comment>
<dbReference type="InterPro" id="IPR039993">
    <property type="entry name" value="NDUFB10"/>
</dbReference>
<keyword evidence="9" id="KW-1185">Reference proteome</keyword>
<evidence type="ECO:0000256" key="3">
    <source>
        <dbReference type="ARBA" id="ARBA00022660"/>
    </source>
</evidence>
<evidence type="ECO:0000313" key="9">
    <source>
        <dbReference type="Proteomes" id="UP001360953"/>
    </source>
</evidence>
<dbReference type="GeneID" id="92032051"/>
<accession>A0ABR1M4B2</accession>
<evidence type="ECO:0000256" key="7">
    <source>
        <dbReference type="ARBA" id="ARBA00023136"/>
    </source>
</evidence>
<dbReference type="PANTHER" id="PTHR13094:SF1">
    <property type="entry name" value="NADH DEHYDROGENASE [UBIQUINONE] 1 BETA SUBCOMPLEX SUBUNIT 10"/>
    <property type="match status" value="1"/>
</dbReference>
<proteinExistence type="predicted"/>
<dbReference type="Proteomes" id="UP001360953">
    <property type="component" value="Unassembled WGS sequence"/>
</dbReference>
<keyword evidence="3" id="KW-0679">Respiratory chain</keyword>
<name>A0ABR1M4B2_9PEZI</name>
<reference evidence="8 9" key="1">
    <citation type="submission" date="2024-04" db="EMBL/GenBank/DDBJ databases">
        <title>Phyllosticta paracitricarpa is synonymous to the EU quarantine fungus P. citricarpa based on phylogenomic analyses.</title>
        <authorList>
            <consortium name="Lawrence Berkeley National Laboratory"/>
            <person name="Van ingen-buijs V.A."/>
            <person name="Van westerhoven A.C."/>
            <person name="Haridas S."/>
            <person name="Skiadas P."/>
            <person name="Martin F."/>
            <person name="Groenewald J.Z."/>
            <person name="Crous P.W."/>
            <person name="Seidl M.F."/>
        </authorList>
    </citation>
    <scope>NUCLEOTIDE SEQUENCE [LARGE SCALE GENOMIC DNA]</scope>
    <source>
        <strain evidence="8 9">CPC 17464</strain>
    </source>
</reference>
<keyword evidence="2" id="KW-0813">Transport</keyword>
<dbReference type="PANTHER" id="PTHR13094">
    <property type="entry name" value="NADH-UBIQUINONE OXIDOREDUCTASE PDSW SUBUNIT"/>
    <property type="match status" value="1"/>
</dbReference>
<evidence type="ECO:0000256" key="6">
    <source>
        <dbReference type="ARBA" id="ARBA00023128"/>
    </source>
</evidence>
<keyword evidence="6" id="KW-0496">Mitochondrion</keyword>
<protein>
    <submittedName>
        <fullName evidence="8">NADH-ubiquinone oxidoreductase 12 kDa subunit mitochondrial</fullName>
    </submittedName>
</protein>
<evidence type="ECO:0000256" key="1">
    <source>
        <dbReference type="ARBA" id="ARBA00004443"/>
    </source>
</evidence>
<evidence type="ECO:0000256" key="4">
    <source>
        <dbReference type="ARBA" id="ARBA00022792"/>
    </source>
</evidence>
<evidence type="ECO:0000256" key="2">
    <source>
        <dbReference type="ARBA" id="ARBA00022448"/>
    </source>
</evidence>
<evidence type="ECO:0000256" key="5">
    <source>
        <dbReference type="ARBA" id="ARBA00022982"/>
    </source>
</evidence>
<keyword evidence="4" id="KW-0999">Mitochondrion inner membrane</keyword>
<dbReference type="RefSeq" id="XP_066658723.1">
    <property type="nucleotide sequence ID" value="XM_066799145.1"/>
</dbReference>
<keyword evidence="7" id="KW-0472">Membrane</keyword>
<evidence type="ECO:0000313" key="8">
    <source>
        <dbReference type="EMBL" id="KAK7542430.1"/>
    </source>
</evidence>
<keyword evidence="5" id="KW-0249">Electron transport</keyword>
<comment type="caution">
    <text evidence="8">The sequence shown here is derived from an EMBL/GenBank/DDBJ whole genome shotgun (WGS) entry which is preliminary data.</text>
</comment>
<organism evidence="8 9">
    <name type="scientific">Phyllosticta citribraziliensis</name>
    <dbReference type="NCBI Taxonomy" id="989973"/>
    <lineage>
        <taxon>Eukaryota</taxon>
        <taxon>Fungi</taxon>
        <taxon>Dikarya</taxon>
        <taxon>Ascomycota</taxon>
        <taxon>Pezizomycotina</taxon>
        <taxon>Dothideomycetes</taxon>
        <taxon>Dothideomycetes incertae sedis</taxon>
        <taxon>Botryosphaeriales</taxon>
        <taxon>Phyllostictaceae</taxon>
        <taxon>Phyllosticta</taxon>
    </lineage>
</organism>